<keyword evidence="1" id="KW-0175">Coiled coil</keyword>
<feature type="coiled-coil region" evidence="1">
    <location>
        <begin position="23"/>
        <end position="64"/>
    </location>
</feature>
<evidence type="ECO:0000256" key="1">
    <source>
        <dbReference type="SAM" id="Coils"/>
    </source>
</evidence>
<evidence type="ECO:0000256" key="2">
    <source>
        <dbReference type="SAM" id="SignalP"/>
    </source>
</evidence>
<organism evidence="3 4">
    <name type="scientific">Oceanobacillus limi</name>
    <dbReference type="NCBI Taxonomy" id="930131"/>
    <lineage>
        <taxon>Bacteria</taxon>
        <taxon>Bacillati</taxon>
        <taxon>Bacillota</taxon>
        <taxon>Bacilli</taxon>
        <taxon>Bacillales</taxon>
        <taxon>Bacillaceae</taxon>
        <taxon>Oceanobacillus</taxon>
    </lineage>
</organism>
<protein>
    <submittedName>
        <fullName evidence="3">Uncharacterized protein</fullName>
    </submittedName>
</protein>
<feature type="chain" id="PRO_5011715419" evidence="2">
    <location>
        <begin position="18"/>
        <end position="70"/>
    </location>
</feature>
<name>A0A1I0HK67_9BACI</name>
<dbReference type="Proteomes" id="UP000198618">
    <property type="component" value="Unassembled WGS sequence"/>
</dbReference>
<dbReference type="AlphaFoldDB" id="A0A1I0HK67"/>
<dbReference type="PROSITE" id="PS51257">
    <property type="entry name" value="PROKAR_LIPOPROTEIN"/>
    <property type="match status" value="1"/>
</dbReference>
<dbReference type="STRING" id="930131.SAMN05216389_1381"/>
<sequence length="70" mass="7916">MKKIILVILLLVLVACSEETVNLEGEAVNYEELQGKVEDKESELKQLDQKIESANSELNDILKATNERKD</sequence>
<evidence type="ECO:0000313" key="4">
    <source>
        <dbReference type="Proteomes" id="UP000198618"/>
    </source>
</evidence>
<feature type="signal peptide" evidence="2">
    <location>
        <begin position="1"/>
        <end position="17"/>
    </location>
</feature>
<feature type="non-terminal residue" evidence="3">
    <location>
        <position position="70"/>
    </location>
</feature>
<dbReference type="RefSeq" id="WP_425287873.1">
    <property type="nucleotide sequence ID" value="NZ_FOHE01000038.1"/>
</dbReference>
<reference evidence="3 4" key="1">
    <citation type="submission" date="2016-10" db="EMBL/GenBank/DDBJ databases">
        <authorList>
            <person name="de Groot N.N."/>
        </authorList>
    </citation>
    <scope>NUCLEOTIDE SEQUENCE [LARGE SCALE GENOMIC DNA]</scope>
    <source>
        <strain evidence="3 4">IBRC-M 10780</strain>
    </source>
</reference>
<keyword evidence="4" id="KW-1185">Reference proteome</keyword>
<keyword evidence="2" id="KW-0732">Signal</keyword>
<accession>A0A1I0HK67</accession>
<evidence type="ECO:0000313" key="3">
    <source>
        <dbReference type="EMBL" id="SET84261.1"/>
    </source>
</evidence>
<proteinExistence type="predicted"/>
<dbReference type="EMBL" id="FOHE01000038">
    <property type="protein sequence ID" value="SET84261.1"/>
    <property type="molecule type" value="Genomic_DNA"/>
</dbReference>
<gene>
    <name evidence="3" type="ORF">SAMN05216389_1381</name>
</gene>